<sequence length="222" mass="24242">DCQDLKEQGNIVDGYYLMTTDYGLERRVFCSMDIGGTVILRHSRGGLDFNRNWAEYKAGFGATGASTDLWYGLENLSLDTYVNSGTATYTLRVDLTANDGTGFEAEYANFKVAPEVYGYQLITTGFLGGSAGNALLSIPDTSAGNMRFSTLDDDNDKDVNGHCPDRHKGGWWFNACSDSCLTCPMIPDGQTSADLCTSGLCTGWRTLGDITFQNVMMTIIRN</sequence>
<dbReference type="HOGENOM" id="CLU_1248043_0_0_1"/>
<dbReference type="Proteomes" id="UP000014760">
    <property type="component" value="Unassembled WGS sequence"/>
</dbReference>
<evidence type="ECO:0000313" key="2">
    <source>
        <dbReference type="EMBL" id="ELU06124.1"/>
    </source>
</evidence>
<evidence type="ECO:0000259" key="1">
    <source>
        <dbReference type="PROSITE" id="PS51406"/>
    </source>
</evidence>
<keyword evidence="4" id="KW-1185">Reference proteome</keyword>
<dbReference type="OrthoDB" id="6121324at2759"/>
<dbReference type="EMBL" id="KB300949">
    <property type="protein sequence ID" value="ELU06124.1"/>
    <property type="molecule type" value="Genomic_DNA"/>
</dbReference>
<feature type="non-terminal residue" evidence="2">
    <location>
        <position position="1"/>
    </location>
</feature>
<gene>
    <name evidence="2" type="ORF">CAPTEDRAFT_137188</name>
</gene>
<evidence type="ECO:0000313" key="3">
    <source>
        <dbReference type="EnsemblMetazoa" id="CapteP137188"/>
    </source>
</evidence>
<dbReference type="AlphaFoldDB" id="R7UHW1"/>
<dbReference type="PANTHER" id="PTHR19143:SF338">
    <property type="entry name" value="FIBRINOGEN GAMMA CHAIN"/>
    <property type="match status" value="1"/>
</dbReference>
<reference evidence="4" key="1">
    <citation type="submission" date="2012-12" db="EMBL/GenBank/DDBJ databases">
        <authorList>
            <person name="Hellsten U."/>
            <person name="Grimwood J."/>
            <person name="Chapman J.A."/>
            <person name="Shapiro H."/>
            <person name="Aerts A."/>
            <person name="Otillar R.P."/>
            <person name="Terry A.Y."/>
            <person name="Boore J.L."/>
            <person name="Simakov O."/>
            <person name="Marletaz F."/>
            <person name="Cho S.-J."/>
            <person name="Edsinger-Gonzales E."/>
            <person name="Havlak P."/>
            <person name="Kuo D.-H."/>
            <person name="Larsson T."/>
            <person name="Lv J."/>
            <person name="Arendt D."/>
            <person name="Savage R."/>
            <person name="Osoegawa K."/>
            <person name="de Jong P."/>
            <person name="Lindberg D.R."/>
            <person name="Seaver E.C."/>
            <person name="Weisblat D.A."/>
            <person name="Putnam N.H."/>
            <person name="Grigoriev I.V."/>
            <person name="Rokhsar D.S."/>
        </authorList>
    </citation>
    <scope>NUCLEOTIDE SEQUENCE</scope>
    <source>
        <strain evidence="4">I ESC-2004</strain>
    </source>
</reference>
<feature type="domain" description="Fibrinogen C-terminal" evidence="1">
    <location>
        <begin position="1"/>
        <end position="181"/>
    </location>
</feature>
<reference evidence="3" key="3">
    <citation type="submission" date="2015-06" db="UniProtKB">
        <authorList>
            <consortium name="EnsemblMetazoa"/>
        </authorList>
    </citation>
    <scope>IDENTIFICATION</scope>
</reference>
<accession>R7UHW1</accession>
<dbReference type="InterPro" id="IPR002181">
    <property type="entry name" value="Fibrinogen_a/b/g_C_dom"/>
</dbReference>
<dbReference type="PANTHER" id="PTHR19143">
    <property type="entry name" value="FIBRINOGEN/TENASCIN/ANGIOPOEITIN"/>
    <property type="match status" value="1"/>
</dbReference>
<dbReference type="EnsemblMetazoa" id="CapteT137188">
    <property type="protein sequence ID" value="CapteP137188"/>
    <property type="gene ID" value="CapteG137188"/>
</dbReference>
<dbReference type="EMBL" id="AMQN01001250">
    <property type="status" value="NOT_ANNOTATED_CDS"/>
    <property type="molecule type" value="Genomic_DNA"/>
</dbReference>
<dbReference type="SMART" id="SM00186">
    <property type="entry name" value="FBG"/>
    <property type="match status" value="1"/>
</dbReference>
<proteinExistence type="predicted"/>
<name>R7UHW1_CAPTE</name>
<protein>
    <recommendedName>
        <fullName evidence="1">Fibrinogen C-terminal domain-containing protein</fullName>
    </recommendedName>
</protein>
<dbReference type="SUPFAM" id="SSF56496">
    <property type="entry name" value="Fibrinogen C-terminal domain-like"/>
    <property type="match status" value="1"/>
</dbReference>
<dbReference type="GO" id="GO:0005615">
    <property type="term" value="C:extracellular space"/>
    <property type="evidence" value="ECO:0007669"/>
    <property type="project" value="TreeGrafter"/>
</dbReference>
<dbReference type="PROSITE" id="PS51406">
    <property type="entry name" value="FIBRINOGEN_C_2"/>
    <property type="match status" value="1"/>
</dbReference>
<evidence type="ECO:0000313" key="4">
    <source>
        <dbReference type="Proteomes" id="UP000014760"/>
    </source>
</evidence>
<dbReference type="InterPro" id="IPR036056">
    <property type="entry name" value="Fibrinogen-like_C"/>
</dbReference>
<dbReference type="InterPro" id="IPR014716">
    <property type="entry name" value="Fibrinogen_a/b/g_C_1"/>
</dbReference>
<dbReference type="STRING" id="283909.R7UHW1"/>
<dbReference type="Gene3D" id="3.90.215.10">
    <property type="entry name" value="Gamma Fibrinogen, chain A, domain 1"/>
    <property type="match status" value="1"/>
</dbReference>
<reference evidence="2 4" key="2">
    <citation type="journal article" date="2013" name="Nature">
        <title>Insights into bilaterian evolution from three spiralian genomes.</title>
        <authorList>
            <person name="Simakov O."/>
            <person name="Marletaz F."/>
            <person name="Cho S.J."/>
            <person name="Edsinger-Gonzales E."/>
            <person name="Havlak P."/>
            <person name="Hellsten U."/>
            <person name="Kuo D.H."/>
            <person name="Larsson T."/>
            <person name="Lv J."/>
            <person name="Arendt D."/>
            <person name="Savage R."/>
            <person name="Osoegawa K."/>
            <person name="de Jong P."/>
            <person name="Grimwood J."/>
            <person name="Chapman J.A."/>
            <person name="Shapiro H."/>
            <person name="Aerts A."/>
            <person name="Otillar R.P."/>
            <person name="Terry A.Y."/>
            <person name="Boore J.L."/>
            <person name="Grigoriev I.V."/>
            <person name="Lindberg D.R."/>
            <person name="Seaver E.C."/>
            <person name="Weisblat D.A."/>
            <person name="Putnam N.H."/>
            <person name="Rokhsar D.S."/>
        </authorList>
    </citation>
    <scope>NUCLEOTIDE SEQUENCE</scope>
    <source>
        <strain evidence="2 4">I ESC-2004</strain>
    </source>
</reference>
<organism evidence="2">
    <name type="scientific">Capitella teleta</name>
    <name type="common">Polychaete worm</name>
    <dbReference type="NCBI Taxonomy" id="283909"/>
    <lineage>
        <taxon>Eukaryota</taxon>
        <taxon>Metazoa</taxon>
        <taxon>Spiralia</taxon>
        <taxon>Lophotrochozoa</taxon>
        <taxon>Annelida</taxon>
        <taxon>Polychaeta</taxon>
        <taxon>Sedentaria</taxon>
        <taxon>Scolecida</taxon>
        <taxon>Capitellidae</taxon>
        <taxon>Capitella</taxon>
    </lineage>
</organism>
<dbReference type="InterPro" id="IPR050373">
    <property type="entry name" value="Fibrinogen_C-term_domain"/>
</dbReference>
<dbReference type="Pfam" id="PF00147">
    <property type="entry name" value="Fibrinogen_C"/>
    <property type="match status" value="1"/>
</dbReference>